<feature type="transmembrane region" description="Helical" evidence="1">
    <location>
        <begin position="134"/>
        <end position="153"/>
    </location>
</feature>
<feature type="domain" description="GGDEF" evidence="4">
    <location>
        <begin position="386"/>
        <end position="519"/>
    </location>
</feature>
<dbReference type="InterPro" id="IPR035919">
    <property type="entry name" value="EAL_sf"/>
</dbReference>
<dbReference type="Gene3D" id="3.30.70.270">
    <property type="match status" value="1"/>
</dbReference>
<dbReference type="PROSITE" id="PS50113">
    <property type="entry name" value="PAC"/>
    <property type="match status" value="1"/>
</dbReference>
<dbReference type="EMBL" id="BAAAEM010000003">
    <property type="protein sequence ID" value="GAA0484578.1"/>
    <property type="molecule type" value="Genomic_DNA"/>
</dbReference>
<comment type="caution">
    <text evidence="5">The sequence shown here is derived from an EMBL/GenBank/DDBJ whole genome shotgun (WGS) entry which is preliminary data.</text>
</comment>
<dbReference type="InterPro" id="IPR000160">
    <property type="entry name" value="GGDEF_dom"/>
</dbReference>
<dbReference type="Pfam" id="PF00563">
    <property type="entry name" value="EAL"/>
    <property type="match status" value="1"/>
</dbReference>
<dbReference type="InterPro" id="IPR013656">
    <property type="entry name" value="PAS_4"/>
</dbReference>
<protein>
    <submittedName>
        <fullName evidence="5">EAL domain-containing protein</fullName>
    </submittedName>
</protein>
<dbReference type="SUPFAM" id="SSF55785">
    <property type="entry name" value="PYP-like sensor domain (PAS domain)"/>
    <property type="match status" value="1"/>
</dbReference>
<dbReference type="InterPro" id="IPR052155">
    <property type="entry name" value="Biofilm_reg_signaling"/>
</dbReference>
<name>A0ABN1AV95_9SPHN</name>
<dbReference type="CDD" id="cd01948">
    <property type="entry name" value="EAL"/>
    <property type="match status" value="1"/>
</dbReference>
<dbReference type="InterPro" id="IPR000014">
    <property type="entry name" value="PAS"/>
</dbReference>
<feature type="transmembrane region" description="Helical" evidence="1">
    <location>
        <begin position="110"/>
        <end position="128"/>
    </location>
</feature>
<organism evidence="5 6">
    <name type="scientific">Parasphingorhabdus litoris</name>
    <dbReference type="NCBI Taxonomy" id="394733"/>
    <lineage>
        <taxon>Bacteria</taxon>
        <taxon>Pseudomonadati</taxon>
        <taxon>Pseudomonadota</taxon>
        <taxon>Alphaproteobacteria</taxon>
        <taxon>Sphingomonadales</taxon>
        <taxon>Sphingomonadaceae</taxon>
        <taxon>Parasphingorhabdus</taxon>
    </lineage>
</organism>
<dbReference type="Proteomes" id="UP001500713">
    <property type="component" value="Unassembled WGS sequence"/>
</dbReference>
<dbReference type="Gene3D" id="3.30.450.20">
    <property type="entry name" value="PAS domain"/>
    <property type="match status" value="1"/>
</dbReference>
<dbReference type="InterPro" id="IPR043128">
    <property type="entry name" value="Rev_trsase/Diguanyl_cyclase"/>
</dbReference>
<evidence type="ECO:0000259" key="2">
    <source>
        <dbReference type="PROSITE" id="PS50113"/>
    </source>
</evidence>
<keyword evidence="1" id="KW-0812">Transmembrane</keyword>
<feature type="transmembrane region" description="Helical" evidence="1">
    <location>
        <begin position="71"/>
        <end position="89"/>
    </location>
</feature>
<dbReference type="Gene3D" id="3.20.20.450">
    <property type="entry name" value="EAL domain"/>
    <property type="match status" value="1"/>
</dbReference>
<dbReference type="PANTHER" id="PTHR44757">
    <property type="entry name" value="DIGUANYLATE CYCLASE DGCP"/>
    <property type="match status" value="1"/>
</dbReference>
<gene>
    <name evidence="5" type="ORF">GCM10009096_29000</name>
</gene>
<feature type="domain" description="PAC" evidence="2">
    <location>
        <begin position="300"/>
        <end position="354"/>
    </location>
</feature>
<dbReference type="NCBIfam" id="TIGR00229">
    <property type="entry name" value="sensory_box"/>
    <property type="match status" value="1"/>
</dbReference>
<evidence type="ECO:0000259" key="3">
    <source>
        <dbReference type="PROSITE" id="PS50883"/>
    </source>
</evidence>
<dbReference type="SUPFAM" id="SSF55073">
    <property type="entry name" value="Nucleotide cyclase"/>
    <property type="match status" value="1"/>
</dbReference>
<dbReference type="SMART" id="SM00052">
    <property type="entry name" value="EAL"/>
    <property type="match status" value="1"/>
</dbReference>
<dbReference type="SMART" id="SM00267">
    <property type="entry name" value="GGDEF"/>
    <property type="match status" value="1"/>
</dbReference>
<dbReference type="CDD" id="cd01949">
    <property type="entry name" value="GGDEF"/>
    <property type="match status" value="1"/>
</dbReference>
<evidence type="ECO:0000259" key="4">
    <source>
        <dbReference type="PROSITE" id="PS50887"/>
    </source>
</evidence>
<feature type="transmembrane region" description="Helical" evidence="1">
    <location>
        <begin position="186"/>
        <end position="204"/>
    </location>
</feature>
<dbReference type="PROSITE" id="PS50883">
    <property type="entry name" value="EAL"/>
    <property type="match status" value="1"/>
</dbReference>
<dbReference type="InterPro" id="IPR029787">
    <property type="entry name" value="Nucleotide_cyclase"/>
</dbReference>
<keyword evidence="1" id="KW-1133">Transmembrane helix</keyword>
<dbReference type="InterPro" id="IPR001633">
    <property type="entry name" value="EAL_dom"/>
</dbReference>
<reference evidence="5 6" key="1">
    <citation type="journal article" date="2019" name="Int. J. Syst. Evol. Microbiol.">
        <title>The Global Catalogue of Microorganisms (GCM) 10K type strain sequencing project: providing services to taxonomists for standard genome sequencing and annotation.</title>
        <authorList>
            <consortium name="The Broad Institute Genomics Platform"/>
            <consortium name="The Broad Institute Genome Sequencing Center for Infectious Disease"/>
            <person name="Wu L."/>
            <person name="Ma J."/>
        </authorList>
    </citation>
    <scope>NUCLEOTIDE SEQUENCE [LARGE SCALE GENOMIC DNA]</scope>
    <source>
        <strain evidence="5 6">JCM 14162</strain>
    </source>
</reference>
<evidence type="ECO:0000313" key="5">
    <source>
        <dbReference type="EMBL" id="GAA0484578.1"/>
    </source>
</evidence>
<dbReference type="InterPro" id="IPR000700">
    <property type="entry name" value="PAS-assoc_C"/>
</dbReference>
<accession>A0ABN1AV95</accession>
<keyword evidence="6" id="KW-1185">Reference proteome</keyword>
<keyword evidence="1" id="KW-0472">Membrane</keyword>
<feature type="domain" description="EAL" evidence="3">
    <location>
        <begin position="528"/>
        <end position="779"/>
    </location>
</feature>
<dbReference type="Pfam" id="PF08448">
    <property type="entry name" value="PAS_4"/>
    <property type="match status" value="1"/>
</dbReference>
<evidence type="ECO:0000256" key="1">
    <source>
        <dbReference type="SAM" id="Phobius"/>
    </source>
</evidence>
<dbReference type="InterPro" id="IPR035965">
    <property type="entry name" value="PAS-like_dom_sf"/>
</dbReference>
<dbReference type="PANTHER" id="PTHR44757:SF2">
    <property type="entry name" value="BIOFILM ARCHITECTURE MAINTENANCE PROTEIN MBAA"/>
    <property type="match status" value="1"/>
</dbReference>
<proteinExistence type="predicted"/>
<dbReference type="Pfam" id="PF00990">
    <property type="entry name" value="GGDEF"/>
    <property type="match status" value="1"/>
</dbReference>
<dbReference type="PROSITE" id="PS50887">
    <property type="entry name" value="GGDEF"/>
    <property type="match status" value="1"/>
</dbReference>
<evidence type="ECO:0000313" key="6">
    <source>
        <dbReference type="Proteomes" id="UP001500713"/>
    </source>
</evidence>
<dbReference type="SUPFAM" id="SSF141868">
    <property type="entry name" value="EAL domain-like"/>
    <property type="match status" value="1"/>
</dbReference>
<dbReference type="NCBIfam" id="TIGR00254">
    <property type="entry name" value="GGDEF"/>
    <property type="match status" value="1"/>
</dbReference>
<sequence length="790" mass="87061">MEEKLSSSSGLPQEIPLSVLLGISDPEGIDWGRIRVLQFEGMHQNGFIKMIGSITCGLLAIQFCIGQVNWLLLGAWTIALFGLYVYSYVKARKDAVWERKSISRRENINVILTSSAGGFLWSTAMILFGPTGDLSTMVGIWALVLCLMVGSAMLMSAVPLASIVFIGMCGMSSAIGWYLINGYQMAMASAAIAMLLIASCLMNGRSFVNRKIAEANLNEKKEVVSLLLREFEDTGADWLWQTDTSRRLTHVSPRFAHAVGRTAEDIEGRPFLQLVAGQAWDSGKFPPALHELAEKLKRRDSFSNMLVPVMINDVTRWWEISASPKLDENGVFHGFRGVGSDVTEQRESADKISHMARFDTLTGLPNRLQLTEALGKAQQDSDKWNGRCGFMMIDLDRFKAVNDTLGHPVGDRLLARVSERLRSIMTDNELCGRLGGDEFAIVIKDASDSQYMDMLGKKIIDTLSRPYEVDQHTLYIGASVGTAIGPRDGRTVEMLMRSADLALYRSKDQGGGAHNQYEPKLHVHAEERRVMEIALRKALDNDEFSLNYQPVVSADTGGVMGFEALLRWTNPEFGIVSPAKFVPLAEDARLIVPIGEWVMRTACKEAMKWPATIKIAVNVSADQLTDPNFLDMVVSALQDSGLPAQRLEIEVTESIFMREGTGATQVLDQIIALGINLSLDDFGTGYSSLGYLRKTRFSTIKVDRSFVQGAAKNVPESLAIIRAVVAMADSLGMNTTAEGAETEEEVKMIQKLGCSKIQGYYFGRPMAPHDAMDLFKDFNPDAAQLGDRAA</sequence>